<dbReference type="STRING" id="432608.A6V39_01320"/>
<keyword evidence="2" id="KW-1185">Reference proteome</keyword>
<comment type="caution">
    <text evidence="1">The sequence shown here is derived from an EMBL/GenBank/DDBJ whole genome shotgun (WGS) entry which is preliminary data.</text>
</comment>
<gene>
    <name evidence="1" type="ORF">A6V39_01320</name>
</gene>
<dbReference type="RefSeq" id="WP_187149930.1">
    <property type="nucleotide sequence ID" value="NZ_LWUJ01000010.1"/>
</dbReference>
<dbReference type="PROSITE" id="PS51257">
    <property type="entry name" value="PROKAR_LIPOPROTEIN"/>
    <property type="match status" value="1"/>
</dbReference>
<evidence type="ECO:0008006" key="3">
    <source>
        <dbReference type="Google" id="ProtNLM"/>
    </source>
</evidence>
<organism evidence="1 2">
    <name type="scientific">Candidatus Mycoplasma haematobovis</name>
    <dbReference type="NCBI Taxonomy" id="432608"/>
    <lineage>
        <taxon>Bacteria</taxon>
        <taxon>Bacillati</taxon>
        <taxon>Mycoplasmatota</taxon>
        <taxon>Mollicutes</taxon>
        <taxon>Mycoplasmataceae</taxon>
        <taxon>Mycoplasma</taxon>
    </lineage>
</organism>
<dbReference type="AlphaFoldDB" id="A0A1A9QEY2"/>
<proteinExistence type="predicted"/>
<evidence type="ECO:0000313" key="1">
    <source>
        <dbReference type="EMBL" id="OAL10694.1"/>
    </source>
</evidence>
<reference evidence="2" key="1">
    <citation type="submission" date="2016-04" db="EMBL/GenBank/DDBJ databases">
        <authorList>
            <person name="Quiroz-Castaneda R.E."/>
            <person name="Martinez-Ocampo F."/>
        </authorList>
    </citation>
    <scope>NUCLEOTIDE SEQUENCE [LARGE SCALE GENOMIC DNA]</scope>
    <source>
        <strain evidence="2">INIFAP01</strain>
    </source>
</reference>
<name>A0A1A9QEY2_9MOLU</name>
<accession>A0A1A9QEY2</accession>
<dbReference type="EMBL" id="LWUJ01000010">
    <property type="protein sequence ID" value="OAL10694.1"/>
    <property type="molecule type" value="Genomic_DNA"/>
</dbReference>
<protein>
    <recommendedName>
        <fullName evidence="3">Lipoprotein</fullName>
    </recommendedName>
</protein>
<evidence type="ECO:0000313" key="2">
    <source>
        <dbReference type="Proteomes" id="UP000077623"/>
    </source>
</evidence>
<sequence>MPSLAKIGVVVLSIGSCTAAGCIGSIYLSGTPIKDLINEEYEYILLDTTGDKDSTSWDANWTSYKKDNTDKDSNKDTFKLEGWTKGSQANLVNKLKSKCQQLAASKVSNKQDSLYSKVTSYCARRVTVADEIEKLKLSTKILDTSERNGQNEGIWDNRVSGKATLQSELKTLNIDFNSANKSTMKTKCNEAKTKKKGEKGYQDTLNAYKRVCIKQSDE</sequence>
<dbReference type="Proteomes" id="UP000077623">
    <property type="component" value="Unassembled WGS sequence"/>
</dbReference>